<dbReference type="InterPro" id="IPR008557">
    <property type="entry name" value="PhoX"/>
</dbReference>
<dbReference type="Proteomes" id="UP000650081">
    <property type="component" value="Unassembled WGS sequence"/>
</dbReference>
<comment type="caution">
    <text evidence="3">The sequence shown here is derived from an EMBL/GenBank/DDBJ whole genome shotgun (WGS) entry which is preliminary data.</text>
</comment>
<evidence type="ECO:0000259" key="2">
    <source>
        <dbReference type="Pfam" id="PF18962"/>
    </source>
</evidence>
<dbReference type="AlphaFoldDB" id="A0A923PLJ1"/>
<keyword evidence="1" id="KW-0732">Signal</keyword>
<evidence type="ECO:0000313" key="3">
    <source>
        <dbReference type="EMBL" id="MBC6993514.1"/>
    </source>
</evidence>
<gene>
    <name evidence="3" type="ORF">H9S92_05040</name>
</gene>
<dbReference type="SUPFAM" id="SSF50969">
    <property type="entry name" value="YVTN repeat-like/Quinoprotein amine dehydrogenase"/>
    <property type="match status" value="1"/>
</dbReference>
<dbReference type="InterPro" id="IPR026444">
    <property type="entry name" value="Secre_tail"/>
</dbReference>
<dbReference type="InterPro" id="IPR011044">
    <property type="entry name" value="Quino_amine_DH_bsu"/>
</dbReference>
<proteinExistence type="predicted"/>
<feature type="signal peptide" evidence="1">
    <location>
        <begin position="1"/>
        <end position="20"/>
    </location>
</feature>
<feature type="chain" id="PRO_5037483523" evidence="1">
    <location>
        <begin position="21"/>
        <end position="637"/>
    </location>
</feature>
<name>A0A923PLJ1_9BACT</name>
<organism evidence="3 4">
    <name type="scientific">Neolewinella lacunae</name>
    <dbReference type="NCBI Taxonomy" id="1517758"/>
    <lineage>
        <taxon>Bacteria</taxon>
        <taxon>Pseudomonadati</taxon>
        <taxon>Bacteroidota</taxon>
        <taxon>Saprospiria</taxon>
        <taxon>Saprospirales</taxon>
        <taxon>Lewinellaceae</taxon>
        <taxon>Neolewinella</taxon>
    </lineage>
</organism>
<dbReference type="PANTHER" id="PTHR35399">
    <property type="entry name" value="SLR8030 PROTEIN"/>
    <property type="match status" value="1"/>
</dbReference>
<dbReference type="RefSeq" id="WP_187465617.1">
    <property type="nucleotide sequence ID" value="NZ_JACSIT010000067.1"/>
</dbReference>
<dbReference type="PANTHER" id="PTHR35399:SF2">
    <property type="entry name" value="DUF839 DOMAIN-CONTAINING PROTEIN"/>
    <property type="match status" value="1"/>
</dbReference>
<dbReference type="Pfam" id="PF05787">
    <property type="entry name" value="PhoX"/>
    <property type="match status" value="1"/>
</dbReference>
<feature type="domain" description="Secretion system C-terminal sorting" evidence="2">
    <location>
        <begin position="576"/>
        <end position="629"/>
    </location>
</feature>
<evidence type="ECO:0000256" key="1">
    <source>
        <dbReference type="SAM" id="SignalP"/>
    </source>
</evidence>
<dbReference type="NCBIfam" id="TIGR04183">
    <property type="entry name" value="Por_Secre_tail"/>
    <property type="match status" value="1"/>
</dbReference>
<dbReference type="Pfam" id="PF18962">
    <property type="entry name" value="Por_Secre_tail"/>
    <property type="match status" value="1"/>
</dbReference>
<dbReference type="EMBL" id="JACSIT010000067">
    <property type="protein sequence ID" value="MBC6993514.1"/>
    <property type="molecule type" value="Genomic_DNA"/>
</dbReference>
<accession>A0A923PLJ1</accession>
<keyword evidence="4" id="KW-1185">Reference proteome</keyword>
<sequence length="637" mass="70128">MRSLYILSLLILLGASQASAQLVFPFEIDAPADYTPRRVVMPGSPLSLQVLFIGGTDMVQTTATYGNEAGQTHAKEWHDFIGFTPDTDGGSLGWVSVNHESIYRDDRIGDGGGMTTFRVKRDEITGDLVVMDQTLEDGRKGKFFNVDFANTVGETGMNCGGISSVVDGRIWTAEEWFRGDNSSINNGSFSNNNPNGSGPYGIGSTTNQGVRDTADFTVDAPEFPFMDGETIRKYENFNWMVEIDPRQAKAIRKQYNFGRQGFEGGTVSPDNKYIYLGVDDTPAFWVRFVADTPGDFTKGEVQVFKHDGSQKWITISETKANMLDFSAQAIAVGATMFDRIEWVTVDPATGMIYMTETGADTPGSDWRAARAAGAVYAPHHQARAEEQGLTEPDVNDTYRDYYGRVLKYDPTTEEISVQIEGGPFFAVSPTQADYPSKHLSNPDGLNVMTIDDHQFLVICEDLNGETFGRMPFENTSAGAGMGIRHRMCELFLLDLEIEDATTEDLIRITATPLGAEITGAMPTPDGKSLLVNSQHPSGSNPFPFNHSLTFAIHGFDELTVSNLTAPDIEEGDAFNIYPNPTLQEVFLNKVQDIALYNAQGQRLQVYRNVSQIDVSLLPSGIYYLRNGEGQVVELVKQ</sequence>
<reference evidence="3" key="1">
    <citation type="submission" date="2020-08" db="EMBL/GenBank/DDBJ databases">
        <title>Lewinella bacteria from marine environments.</title>
        <authorList>
            <person name="Zhong Y."/>
        </authorList>
    </citation>
    <scope>NUCLEOTIDE SEQUENCE</scope>
    <source>
        <strain evidence="3">KCTC 42187</strain>
    </source>
</reference>
<protein>
    <submittedName>
        <fullName evidence="3">DUF839 domain-containing protein</fullName>
    </submittedName>
</protein>
<evidence type="ECO:0000313" key="4">
    <source>
        <dbReference type="Proteomes" id="UP000650081"/>
    </source>
</evidence>